<dbReference type="AlphaFoldDB" id="A0A8J4M357"/>
<name>A0A8J4M357_9BACL</name>
<protein>
    <submittedName>
        <fullName evidence="2">Uncharacterized protein</fullName>
    </submittedName>
</protein>
<organism evidence="2 3">
    <name type="scientific">Xylanibacillus composti</name>
    <dbReference type="NCBI Taxonomy" id="1572762"/>
    <lineage>
        <taxon>Bacteria</taxon>
        <taxon>Bacillati</taxon>
        <taxon>Bacillota</taxon>
        <taxon>Bacilli</taxon>
        <taxon>Bacillales</taxon>
        <taxon>Paenibacillaceae</taxon>
        <taxon>Xylanibacillus</taxon>
    </lineage>
</organism>
<proteinExistence type="predicted"/>
<evidence type="ECO:0000256" key="1">
    <source>
        <dbReference type="SAM" id="MobiDB-lite"/>
    </source>
</evidence>
<comment type="caution">
    <text evidence="2">The sequence shown here is derived from an EMBL/GenBank/DDBJ whole genome shotgun (WGS) entry which is preliminary data.</text>
</comment>
<dbReference type="Proteomes" id="UP000677918">
    <property type="component" value="Unassembled WGS sequence"/>
</dbReference>
<accession>A0A8J4M357</accession>
<gene>
    <name evidence="2" type="ORF">XYCOK13_24610</name>
</gene>
<feature type="compositionally biased region" description="Basic and acidic residues" evidence="1">
    <location>
        <begin position="27"/>
        <end position="37"/>
    </location>
</feature>
<evidence type="ECO:0000313" key="3">
    <source>
        <dbReference type="Proteomes" id="UP000677918"/>
    </source>
</evidence>
<reference evidence="2" key="1">
    <citation type="submission" date="2021-04" db="EMBL/GenBank/DDBJ databases">
        <title>Draft genome sequence of Xylanibacillus composti strain K13.</title>
        <authorList>
            <person name="Uke A."/>
            <person name="Chhe C."/>
            <person name="Baramee S."/>
            <person name="Kosugi A."/>
        </authorList>
    </citation>
    <scope>NUCLEOTIDE SEQUENCE</scope>
    <source>
        <strain evidence="2">K13</strain>
    </source>
</reference>
<sequence>MGRVVLLELSSQEPDGIAIGLIQHHRHNDDNESKEMSEEGWGNG</sequence>
<feature type="region of interest" description="Disordered" evidence="1">
    <location>
        <begin position="24"/>
        <end position="44"/>
    </location>
</feature>
<dbReference type="RefSeq" id="WP_280520896.1">
    <property type="nucleotide sequence ID" value="NZ_BOVK01000031.1"/>
</dbReference>
<dbReference type="EMBL" id="BOVK01000031">
    <property type="protein sequence ID" value="GIQ69637.1"/>
    <property type="molecule type" value="Genomic_DNA"/>
</dbReference>
<evidence type="ECO:0000313" key="2">
    <source>
        <dbReference type="EMBL" id="GIQ69637.1"/>
    </source>
</evidence>
<keyword evidence="3" id="KW-1185">Reference proteome</keyword>